<dbReference type="GO" id="GO:0044874">
    <property type="term" value="P:lipoprotein localization to outer membrane"/>
    <property type="evidence" value="ECO:0007669"/>
    <property type="project" value="UniProtKB-UniRule"/>
</dbReference>
<comment type="similarity">
    <text evidence="2 10">Belongs to the LolA family.</text>
</comment>
<evidence type="ECO:0000256" key="1">
    <source>
        <dbReference type="ARBA" id="ARBA00004418"/>
    </source>
</evidence>
<feature type="chain" id="PRO_5021050863" description="Outer-membrane lipoprotein carrier protein" evidence="10">
    <location>
        <begin position="22"/>
        <end position="201"/>
    </location>
</feature>
<dbReference type="Pfam" id="PF03548">
    <property type="entry name" value="LolA"/>
    <property type="match status" value="1"/>
</dbReference>
<dbReference type="GO" id="GO:0042953">
    <property type="term" value="P:lipoprotein transport"/>
    <property type="evidence" value="ECO:0007669"/>
    <property type="project" value="InterPro"/>
</dbReference>
<dbReference type="Proteomes" id="UP000295531">
    <property type="component" value="Unassembled WGS sequence"/>
</dbReference>
<evidence type="ECO:0000256" key="4">
    <source>
        <dbReference type="ARBA" id="ARBA00014035"/>
    </source>
</evidence>
<evidence type="ECO:0000256" key="2">
    <source>
        <dbReference type="ARBA" id="ARBA00007615"/>
    </source>
</evidence>
<feature type="signal peptide" evidence="10">
    <location>
        <begin position="1"/>
        <end position="21"/>
    </location>
</feature>
<keyword evidence="6 10" id="KW-0732">Signal</keyword>
<comment type="subunit">
    <text evidence="3 10">Monomer.</text>
</comment>
<dbReference type="InterPro" id="IPR004564">
    <property type="entry name" value="OM_lipoprot_carrier_LolA-like"/>
</dbReference>
<evidence type="ECO:0000256" key="9">
    <source>
        <dbReference type="ARBA" id="ARBA00023186"/>
    </source>
</evidence>
<evidence type="ECO:0000313" key="12">
    <source>
        <dbReference type="Proteomes" id="UP000295531"/>
    </source>
</evidence>
<dbReference type="HAMAP" id="MF_00240">
    <property type="entry name" value="LolA"/>
    <property type="match status" value="1"/>
</dbReference>
<keyword evidence="9 10" id="KW-0143">Chaperone</keyword>
<accession>A0A4R6PPI0</accession>
<protein>
    <recommendedName>
        <fullName evidence="4 10">Outer-membrane lipoprotein carrier protein</fullName>
    </recommendedName>
</protein>
<keyword evidence="11" id="KW-0449">Lipoprotein</keyword>
<evidence type="ECO:0000256" key="8">
    <source>
        <dbReference type="ARBA" id="ARBA00022927"/>
    </source>
</evidence>
<evidence type="ECO:0000256" key="10">
    <source>
        <dbReference type="HAMAP-Rule" id="MF_00240"/>
    </source>
</evidence>
<keyword evidence="12" id="KW-1185">Reference proteome</keyword>
<proteinExistence type="inferred from homology"/>
<dbReference type="InterPro" id="IPR029046">
    <property type="entry name" value="LolA/LolB/LppX"/>
</dbReference>
<evidence type="ECO:0000256" key="7">
    <source>
        <dbReference type="ARBA" id="ARBA00022764"/>
    </source>
</evidence>
<evidence type="ECO:0000313" key="11">
    <source>
        <dbReference type="EMBL" id="TDP40629.1"/>
    </source>
</evidence>
<organism evidence="11 12">
    <name type="scientific">Idiomarina aquatica</name>
    <dbReference type="NCBI Taxonomy" id="1327752"/>
    <lineage>
        <taxon>Bacteria</taxon>
        <taxon>Pseudomonadati</taxon>
        <taxon>Pseudomonadota</taxon>
        <taxon>Gammaproteobacteria</taxon>
        <taxon>Alteromonadales</taxon>
        <taxon>Idiomarinaceae</taxon>
        <taxon>Idiomarina</taxon>
    </lineage>
</organism>
<keyword evidence="5 10" id="KW-0813">Transport</keyword>
<reference evidence="11 12" key="1">
    <citation type="submission" date="2019-03" db="EMBL/GenBank/DDBJ databases">
        <title>Freshwater and sediment microbial communities from various areas in North America, analyzing microbe dynamics in response to fracking.</title>
        <authorList>
            <person name="Lamendella R."/>
        </authorList>
    </citation>
    <scope>NUCLEOTIDE SEQUENCE [LARGE SCALE GENOMIC DNA]</scope>
    <source>
        <strain evidence="11 12">18_TX</strain>
    </source>
</reference>
<evidence type="ECO:0000256" key="5">
    <source>
        <dbReference type="ARBA" id="ARBA00022448"/>
    </source>
</evidence>
<dbReference type="OrthoDB" id="9787361at2"/>
<sequence length="201" mass="22375" precursor="true">MLKVVSTLFAATLLNAIPAVAADAKQELQQKLESMQSLQANFSQQVTADNGDVLQQLTGELTIQRPNKMRWKTNPPDDTLMIASGDTVWYYNPFVEQVTIYQQQDATANSPMLLLLTGSDEQWQGYQVTESAPNEYHIVSDTAESELNLGFTNDMLTDIELQQQGGDTITLELTDVAVNPSLERQLFTFDVPDGVDVDDQR</sequence>
<dbReference type="SUPFAM" id="SSF89392">
    <property type="entry name" value="Prokaryotic lipoproteins and lipoprotein localization factors"/>
    <property type="match status" value="1"/>
</dbReference>
<dbReference type="EMBL" id="SNXI01000001">
    <property type="protein sequence ID" value="TDP40629.1"/>
    <property type="molecule type" value="Genomic_DNA"/>
</dbReference>
<comment type="subcellular location">
    <subcellularLocation>
        <location evidence="1 10">Periplasm</location>
    </subcellularLocation>
</comment>
<name>A0A4R6PPI0_9GAMM</name>
<dbReference type="Gene3D" id="2.50.20.10">
    <property type="entry name" value="Lipoprotein localisation LolA/LolB/LppX"/>
    <property type="match status" value="1"/>
</dbReference>
<evidence type="ECO:0000256" key="3">
    <source>
        <dbReference type="ARBA" id="ARBA00011245"/>
    </source>
</evidence>
<dbReference type="PANTHER" id="PTHR35869">
    <property type="entry name" value="OUTER-MEMBRANE LIPOPROTEIN CARRIER PROTEIN"/>
    <property type="match status" value="1"/>
</dbReference>
<gene>
    <name evidence="10" type="primary">lolA</name>
    <name evidence="11" type="ORF">DEU29_101174</name>
</gene>
<dbReference type="GO" id="GO:0030288">
    <property type="term" value="C:outer membrane-bounded periplasmic space"/>
    <property type="evidence" value="ECO:0007669"/>
    <property type="project" value="TreeGrafter"/>
</dbReference>
<dbReference type="RefSeq" id="WP_133538304.1">
    <property type="nucleotide sequence ID" value="NZ_SNXI01000001.1"/>
</dbReference>
<dbReference type="NCBIfam" id="TIGR00547">
    <property type="entry name" value="lolA"/>
    <property type="match status" value="1"/>
</dbReference>
<comment type="function">
    <text evidence="10">Participates in the translocation of lipoproteins from the inner membrane to the outer membrane. Only forms a complex with a lipoprotein if the residue after the N-terminal Cys is not an aspartate (The Asp acts as a targeting signal to indicate that the lipoprotein should stay in the inner membrane).</text>
</comment>
<dbReference type="PANTHER" id="PTHR35869:SF1">
    <property type="entry name" value="OUTER-MEMBRANE LIPOPROTEIN CARRIER PROTEIN"/>
    <property type="match status" value="1"/>
</dbReference>
<dbReference type="AlphaFoldDB" id="A0A4R6PPI0"/>
<keyword evidence="7 10" id="KW-0574">Periplasm</keyword>
<keyword evidence="8 10" id="KW-0653">Protein transport</keyword>
<comment type="caution">
    <text evidence="11">The sequence shown here is derived from an EMBL/GenBank/DDBJ whole genome shotgun (WGS) entry which is preliminary data.</text>
</comment>
<evidence type="ECO:0000256" key="6">
    <source>
        <dbReference type="ARBA" id="ARBA00022729"/>
    </source>
</evidence>
<dbReference type="InterPro" id="IPR018323">
    <property type="entry name" value="OM_lipoprot_carrier_LolA_Pbac"/>
</dbReference>
<dbReference type="CDD" id="cd16325">
    <property type="entry name" value="LolA"/>
    <property type="match status" value="1"/>
</dbReference>